<dbReference type="PANTHER" id="PTHR43018">
    <property type="entry name" value="PHOSPHO-2-DEHYDRO-3-DEOXYHEPTONATE ALDOLASE"/>
    <property type="match status" value="1"/>
</dbReference>
<dbReference type="EMBL" id="CP003587">
    <property type="protein sequence ID" value="AGY59935.1"/>
    <property type="molecule type" value="Genomic_DNA"/>
</dbReference>
<dbReference type="InterPro" id="IPR006268">
    <property type="entry name" value="DAHP_syn_2"/>
</dbReference>
<dbReference type="NCBIfam" id="NF006421">
    <property type="entry name" value="PRK08673.1"/>
    <property type="match status" value="1"/>
</dbReference>
<dbReference type="InterPro" id="IPR041071">
    <property type="entry name" value="DAHP_snth_FXD"/>
</dbReference>
<protein>
    <submittedName>
        <fullName evidence="4">3-deoxy-7-phosphoheptulonate synthase</fullName>
        <ecNumber evidence="4">2.5.1.54</ecNumber>
    </submittedName>
</protein>
<dbReference type="Proteomes" id="UP000017396">
    <property type="component" value="Chromosome"/>
</dbReference>
<dbReference type="KEGG" id="glj:GKIL_3689"/>
<dbReference type="OrthoDB" id="9780456at2"/>
<dbReference type="PANTHER" id="PTHR43018:SF3">
    <property type="entry name" value="CARBOXYSOME FORMATION PROTEIN"/>
    <property type="match status" value="1"/>
</dbReference>
<dbReference type="PATRIC" id="fig|1183438.3.peg.3625"/>
<sequence>MIVVLKPGAPQGVVDVLVGELQGWSLQTQTIVGRENVVIGLIGDTSSLSEDRVQELSPYIDRVLRVKKRFKRASCEFHPERTVVRVPTANGPVAIGGDGPIAVMAGPCSVESEAMILETARRVKAAGAQILRGGAYKPRTSPYDFQGYGEPALELLAAARAATGLAIVTEVMDSTDLEAIAEVADIVQIGARNMQNYALLKKVGQQPKPVLLKRAFSATIDEWLLAAEYILAAGNPNVILCERGIRTFDRTYTRNTLDLVAVPVLRSLTHLPVIVDPSHGTGLSQFVDTCSKAAVAIGTDGLMIEVHPDPSRALSDGPQCLTPDEFEAVMANLAPIARSVGRPLASQLAGGPLPH</sequence>
<dbReference type="Pfam" id="PF00793">
    <property type="entry name" value="DAHP_synth_1"/>
    <property type="match status" value="1"/>
</dbReference>
<proteinExistence type="predicted"/>
<dbReference type="AlphaFoldDB" id="U5QQH5"/>
<dbReference type="NCBIfam" id="NF009933">
    <property type="entry name" value="PRK13396.1"/>
    <property type="match status" value="1"/>
</dbReference>
<dbReference type="STRING" id="1183438.GKIL_3689"/>
<dbReference type="NCBIfam" id="NF009239">
    <property type="entry name" value="PRK12595.1"/>
    <property type="match status" value="1"/>
</dbReference>
<gene>
    <name evidence="4" type="primary">aroA</name>
    <name evidence="4" type="ORF">GKIL_3689</name>
</gene>
<dbReference type="RefSeq" id="WP_023175252.1">
    <property type="nucleotide sequence ID" value="NC_022600.1"/>
</dbReference>
<keyword evidence="1 4" id="KW-0808">Transferase</keyword>
<dbReference type="Gene3D" id="3.30.70.1140">
    <property type="entry name" value="Phospho-2-dehydro-3-deoxyheptonate aldolase, domain 1"/>
    <property type="match status" value="1"/>
</dbReference>
<dbReference type="NCBIfam" id="TIGR01361">
    <property type="entry name" value="DAHP_synth_Bsub"/>
    <property type="match status" value="1"/>
</dbReference>
<evidence type="ECO:0000313" key="4">
    <source>
        <dbReference type="EMBL" id="AGY59935.1"/>
    </source>
</evidence>
<accession>U5QQH5</accession>
<organism evidence="4 5">
    <name type="scientific">Gloeobacter kilaueensis (strain ATCC BAA-2537 / CCAP 1431/1 / ULC 316 / JS1)</name>
    <dbReference type="NCBI Taxonomy" id="1183438"/>
    <lineage>
        <taxon>Bacteria</taxon>
        <taxon>Bacillati</taxon>
        <taxon>Cyanobacteriota</taxon>
        <taxon>Cyanophyceae</taxon>
        <taxon>Gloeobacterales</taxon>
        <taxon>Gloeobacteraceae</taxon>
        <taxon>Gloeobacter</taxon>
    </lineage>
</organism>
<name>U5QQH5_GLOK1</name>
<dbReference type="SUPFAM" id="SSF51569">
    <property type="entry name" value="Aldolase"/>
    <property type="match status" value="1"/>
</dbReference>
<dbReference type="Gene3D" id="3.20.20.70">
    <property type="entry name" value="Aldolase class I"/>
    <property type="match status" value="1"/>
</dbReference>
<dbReference type="HOGENOM" id="CLU_062599_0_0_3"/>
<evidence type="ECO:0000259" key="3">
    <source>
        <dbReference type="Pfam" id="PF18152"/>
    </source>
</evidence>
<dbReference type="GO" id="GO:0009073">
    <property type="term" value="P:aromatic amino acid family biosynthetic process"/>
    <property type="evidence" value="ECO:0007669"/>
    <property type="project" value="InterPro"/>
</dbReference>
<dbReference type="GO" id="GO:0003849">
    <property type="term" value="F:3-deoxy-7-phosphoheptulonate synthase activity"/>
    <property type="evidence" value="ECO:0007669"/>
    <property type="project" value="UniProtKB-EC"/>
</dbReference>
<evidence type="ECO:0000256" key="1">
    <source>
        <dbReference type="ARBA" id="ARBA00022679"/>
    </source>
</evidence>
<dbReference type="InterPro" id="IPR006218">
    <property type="entry name" value="DAHP1/KDSA"/>
</dbReference>
<evidence type="ECO:0000313" key="5">
    <source>
        <dbReference type="Proteomes" id="UP000017396"/>
    </source>
</evidence>
<reference evidence="4 5" key="1">
    <citation type="journal article" date="2013" name="PLoS ONE">
        <title>Cultivation and Complete Genome Sequencing of Gloeobacter kilaueensis sp. nov., from a Lava Cave in Kilauea Caldera, Hawai'i.</title>
        <authorList>
            <person name="Saw J.H."/>
            <person name="Schatz M."/>
            <person name="Brown M.V."/>
            <person name="Kunkel D.D."/>
            <person name="Foster J.S."/>
            <person name="Shick H."/>
            <person name="Christensen S."/>
            <person name="Hou S."/>
            <person name="Wan X."/>
            <person name="Donachie S.P."/>
        </authorList>
    </citation>
    <scope>NUCLEOTIDE SEQUENCE [LARGE SCALE GENOMIC DNA]</scope>
    <source>
        <strain evidence="5">JS</strain>
    </source>
</reference>
<dbReference type="InterPro" id="IPR052899">
    <property type="entry name" value="Class-I_DAHP_synthase"/>
</dbReference>
<dbReference type="EC" id="2.5.1.54" evidence="4"/>
<evidence type="ECO:0000259" key="2">
    <source>
        <dbReference type="Pfam" id="PF00793"/>
    </source>
</evidence>
<dbReference type="InterPro" id="IPR013785">
    <property type="entry name" value="Aldolase_TIM"/>
</dbReference>
<dbReference type="Pfam" id="PF18152">
    <property type="entry name" value="DAHP_snth_FXD"/>
    <property type="match status" value="1"/>
</dbReference>
<dbReference type="eggNOG" id="COG2876">
    <property type="taxonomic scope" value="Bacteria"/>
</dbReference>
<feature type="domain" description="DAHP synthetase I/KDSA" evidence="2">
    <location>
        <begin position="92"/>
        <end position="329"/>
    </location>
</feature>
<dbReference type="GO" id="GO:0016832">
    <property type="term" value="F:aldehyde-lyase activity"/>
    <property type="evidence" value="ECO:0007669"/>
    <property type="project" value="InterPro"/>
</dbReference>
<feature type="domain" description="DAHP synthase ferredoxin-like" evidence="3">
    <location>
        <begin position="1"/>
        <end position="68"/>
    </location>
</feature>
<keyword evidence="5" id="KW-1185">Reference proteome</keyword>